<name>A0AA43QN31_9LECA</name>
<protein>
    <recommendedName>
        <fullName evidence="2">CAP-Gly domain-containing protein</fullName>
    </recommendedName>
</protein>
<dbReference type="AlphaFoldDB" id="A0AA43QN31"/>
<feature type="domain" description="CAP-Gly" evidence="2">
    <location>
        <begin position="42"/>
        <end position="88"/>
    </location>
</feature>
<accession>A0AA43QN31</accession>
<feature type="region of interest" description="Disordered" evidence="1">
    <location>
        <begin position="1"/>
        <end position="30"/>
    </location>
</feature>
<feature type="region of interest" description="Disordered" evidence="1">
    <location>
        <begin position="679"/>
        <end position="768"/>
    </location>
</feature>
<feature type="region of interest" description="Disordered" evidence="1">
    <location>
        <begin position="512"/>
        <end position="542"/>
    </location>
</feature>
<sequence>MHSIKSSSFRSATDDRNGNQNLEVGDSVDVPGGMHGTIKFIGEVQGKKGVFAGVELAKEWAARGKNDGDVEGIRYFTTSIKGAGIFLPSTKAYKRLSPALSSGDSLPLTPTTSTGTQNSLSRGGKTAYTPPTPSMTPKFSQSVGPGRVPSPTLKAKRPSLPRPESPLRKTQHASSTPQPRPSLGKPNLSKSVMGGSRYAPSPTPARFGASVSGTRDLAGDPGKRAPATPKPAIRKPTGSRPLSPSRSESRSESRLGPEPMFDEESDSTPVALTKKAPQSKPSMQRSGPSFSQDSEVRSLRSQLEERDRQLERYAGDLEEMQSSIAELQNFAPRPNLGPTRSSRGSGMEDLDVPSLRALVREKNERIAALTQEFDSHRADFRETIDVLERTSDETNRLHEDRIGSLEADLRAQMSRDDDVESVAQQLILLEKHVEELEEGLEDSRRGESEARGEVEHLRGEVERGKAELRREREKAAASQRGAGEATSDATWQREIAHRDNEINGLKAIIHSLSRDASSSPNSPRSSRRSKHNSKQADGQAEAQLALERQAREKLEREIEDLQSHVDRKTYREEELENEITFLRKHASQVTSVSNGHSERTAVPSSSNPAEHSESWREAAAPISYRPKTVPKELTRAPSSDGGHSTTMTESSALWCEMCETSGHDILHCTNMGGSNHHVPSYEPTGSSSTKPNGAAAYASPHAGQLNAPHPDDFPAPLSPARSPAPDSGRNNRDDGMAAGSSSRSQPQPQAQSSRMPNPLDNGMVAGKESGVIDQSKWCAMCEHDGHGSVDCPFEVDGY</sequence>
<evidence type="ECO:0000313" key="4">
    <source>
        <dbReference type="Proteomes" id="UP001161017"/>
    </source>
</evidence>
<dbReference type="PROSITE" id="PS50245">
    <property type="entry name" value="CAP_GLY_2"/>
    <property type="match status" value="1"/>
</dbReference>
<proteinExistence type="predicted"/>
<feature type="compositionally biased region" description="Low complexity" evidence="1">
    <location>
        <begin position="514"/>
        <end position="524"/>
    </location>
</feature>
<reference evidence="3" key="1">
    <citation type="journal article" date="2023" name="Genome Biol. Evol.">
        <title>First Whole Genome Sequence and Flow Cytometry Genome Size Data for the Lichen-Forming Fungus Ramalina farinacea (Ascomycota).</title>
        <authorList>
            <person name="Llewellyn T."/>
            <person name="Mian S."/>
            <person name="Hill R."/>
            <person name="Leitch I.J."/>
            <person name="Gaya E."/>
        </authorList>
    </citation>
    <scope>NUCLEOTIDE SEQUENCE</scope>
    <source>
        <strain evidence="3">LIQ254RAFAR</strain>
    </source>
</reference>
<feature type="compositionally biased region" description="Low complexity" evidence="1">
    <location>
        <begin position="740"/>
        <end position="754"/>
    </location>
</feature>
<feature type="region of interest" description="Disordered" evidence="1">
    <location>
        <begin position="98"/>
        <end position="350"/>
    </location>
</feature>
<feature type="compositionally biased region" description="Polar residues" evidence="1">
    <location>
        <begin position="1"/>
        <end position="11"/>
    </location>
</feature>
<feature type="compositionally biased region" description="Low complexity" evidence="1">
    <location>
        <begin position="714"/>
        <end position="727"/>
    </location>
</feature>
<gene>
    <name evidence="3" type="ORF">OHK93_007664</name>
</gene>
<organism evidence="3 4">
    <name type="scientific">Ramalina farinacea</name>
    <dbReference type="NCBI Taxonomy" id="258253"/>
    <lineage>
        <taxon>Eukaryota</taxon>
        <taxon>Fungi</taxon>
        <taxon>Dikarya</taxon>
        <taxon>Ascomycota</taxon>
        <taxon>Pezizomycotina</taxon>
        <taxon>Lecanoromycetes</taxon>
        <taxon>OSLEUM clade</taxon>
        <taxon>Lecanoromycetidae</taxon>
        <taxon>Lecanorales</taxon>
        <taxon>Lecanorineae</taxon>
        <taxon>Ramalinaceae</taxon>
        <taxon>Ramalina</taxon>
    </lineage>
</organism>
<feature type="compositionally biased region" description="Polar residues" evidence="1">
    <location>
        <begin position="279"/>
        <end position="293"/>
    </location>
</feature>
<evidence type="ECO:0000259" key="2">
    <source>
        <dbReference type="PROSITE" id="PS50245"/>
    </source>
</evidence>
<dbReference type="Proteomes" id="UP001161017">
    <property type="component" value="Unassembled WGS sequence"/>
</dbReference>
<feature type="compositionally biased region" description="Basic and acidic residues" evidence="1">
    <location>
        <begin position="294"/>
        <end position="315"/>
    </location>
</feature>
<feature type="region of interest" description="Disordered" evidence="1">
    <location>
        <begin position="589"/>
        <end position="647"/>
    </location>
</feature>
<feature type="compositionally biased region" description="Low complexity" evidence="1">
    <location>
        <begin position="100"/>
        <end position="120"/>
    </location>
</feature>
<dbReference type="Gene3D" id="2.30.30.190">
    <property type="entry name" value="CAP Gly-rich-like domain"/>
    <property type="match status" value="1"/>
</dbReference>
<evidence type="ECO:0000313" key="3">
    <source>
        <dbReference type="EMBL" id="MDI1488389.1"/>
    </source>
</evidence>
<keyword evidence="4" id="KW-1185">Reference proteome</keyword>
<dbReference type="InterPro" id="IPR036859">
    <property type="entry name" value="CAP-Gly_dom_sf"/>
</dbReference>
<dbReference type="SUPFAM" id="SSF74924">
    <property type="entry name" value="Cap-Gly domain"/>
    <property type="match status" value="1"/>
</dbReference>
<dbReference type="InterPro" id="IPR000938">
    <property type="entry name" value="CAP-Gly_domain"/>
</dbReference>
<dbReference type="EMBL" id="JAPUFD010000007">
    <property type="protein sequence ID" value="MDI1488389.1"/>
    <property type="molecule type" value="Genomic_DNA"/>
</dbReference>
<feature type="region of interest" description="Disordered" evidence="1">
    <location>
        <begin position="438"/>
        <end position="493"/>
    </location>
</feature>
<comment type="caution">
    <text evidence="3">The sequence shown here is derived from an EMBL/GenBank/DDBJ whole genome shotgun (WGS) entry which is preliminary data.</text>
</comment>
<dbReference type="Pfam" id="PF01302">
    <property type="entry name" value="CAP_GLY"/>
    <property type="match status" value="1"/>
</dbReference>
<feature type="compositionally biased region" description="Basic and acidic residues" evidence="1">
    <location>
        <begin position="441"/>
        <end position="475"/>
    </location>
</feature>
<evidence type="ECO:0000256" key="1">
    <source>
        <dbReference type="SAM" id="MobiDB-lite"/>
    </source>
</evidence>
<dbReference type="SMART" id="SM01052">
    <property type="entry name" value="CAP_GLY"/>
    <property type="match status" value="1"/>
</dbReference>